<dbReference type="InterPro" id="IPR006683">
    <property type="entry name" value="Thioestr_dom"/>
</dbReference>
<dbReference type="NCBIfam" id="TIGR00369">
    <property type="entry name" value="unchar_dom_1"/>
    <property type="match status" value="1"/>
</dbReference>
<evidence type="ECO:0000313" key="3">
    <source>
        <dbReference type="EMBL" id="KXU38909.1"/>
    </source>
</evidence>
<dbReference type="InterPro" id="IPR029069">
    <property type="entry name" value="HotDog_dom_sf"/>
</dbReference>
<dbReference type="OrthoDB" id="4565299at2"/>
<evidence type="ECO:0000256" key="1">
    <source>
        <dbReference type="ARBA" id="ARBA00022801"/>
    </source>
</evidence>
<sequence length="135" mass="14410">MEDIQAFAQQVFASQPFSRFIGAKLTACTGDSAQLSLTIEDHHLQQHGFVHGGVISYLADNAITFAGGIALRGNALTAEFKINYIRPGVGLRLIANAQARSTGKRMAICQCEIYAEDGESRKLCALAQGTVVPAV</sequence>
<protein>
    <submittedName>
        <fullName evidence="3">Thioesterase</fullName>
    </submittedName>
</protein>
<feature type="domain" description="Thioesterase" evidence="2">
    <location>
        <begin position="47"/>
        <end position="119"/>
    </location>
</feature>
<dbReference type="AlphaFoldDB" id="A0A139SWD0"/>
<dbReference type="PANTHER" id="PTHR42856:SF1">
    <property type="entry name" value="ACYL-COENZYME A THIOESTERASE PAAI"/>
    <property type="match status" value="1"/>
</dbReference>
<dbReference type="SUPFAM" id="SSF54637">
    <property type="entry name" value="Thioesterase/thiol ester dehydrase-isomerase"/>
    <property type="match status" value="1"/>
</dbReference>
<dbReference type="GO" id="GO:0016289">
    <property type="term" value="F:acyl-CoA hydrolase activity"/>
    <property type="evidence" value="ECO:0007669"/>
    <property type="project" value="TreeGrafter"/>
</dbReference>
<dbReference type="InterPro" id="IPR052723">
    <property type="entry name" value="Acyl-CoA_thioesterase_PaaI"/>
</dbReference>
<keyword evidence="4" id="KW-1185">Reference proteome</keyword>
<accession>A0A139SWD0</accession>
<name>A0A139SWD0_9GAMM</name>
<dbReference type="Gene3D" id="3.10.129.10">
    <property type="entry name" value="Hotdog Thioesterase"/>
    <property type="match status" value="1"/>
</dbReference>
<organism evidence="3 4">
    <name type="scientific">Ventosimonas gracilis</name>
    <dbReference type="NCBI Taxonomy" id="1680762"/>
    <lineage>
        <taxon>Bacteria</taxon>
        <taxon>Pseudomonadati</taxon>
        <taxon>Pseudomonadota</taxon>
        <taxon>Gammaproteobacteria</taxon>
        <taxon>Pseudomonadales</taxon>
        <taxon>Ventosimonadaceae</taxon>
        <taxon>Ventosimonas</taxon>
    </lineage>
</organism>
<proteinExistence type="predicted"/>
<gene>
    <name evidence="3" type="ORF">AXE65_11390</name>
</gene>
<dbReference type="EMBL" id="LSZO01000059">
    <property type="protein sequence ID" value="KXU38909.1"/>
    <property type="molecule type" value="Genomic_DNA"/>
</dbReference>
<dbReference type="Pfam" id="PF03061">
    <property type="entry name" value="4HBT"/>
    <property type="match status" value="1"/>
</dbReference>
<dbReference type="RefSeq" id="WP_068388090.1">
    <property type="nucleotide sequence ID" value="NZ_LSZO01000059.1"/>
</dbReference>
<keyword evidence="1" id="KW-0378">Hydrolase</keyword>
<dbReference type="InterPro" id="IPR003736">
    <property type="entry name" value="PAAI_dom"/>
</dbReference>
<comment type="caution">
    <text evidence="3">The sequence shown here is derived from an EMBL/GenBank/DDBJ whole genome shotgun (WGS) entry which is preliminary data.</text>
</comment>
<dbReference type="PANTHER" id="PTHR42856">
    <property type="entry name" value="ACYL-COENZYME A THIOESTERASE PAAI"/>
    <property type="match status" value="1"/>
</dbReference>
<reference evidence="3 4" key="1">
    <citation type="submission" date="2016-02" db="EMBL/GenBank/DDBJ databases">
        <authorList>
            <person name="Wen L."/>
            <person name="He K."/>
            <person name="Yang H."/>
        </authorList>
    </citation>
    <scope>NUCLEOTIDE SEQUENCE [LARGE SCALE GENOMIC DNA]</scope>
    <source>
        <strain evidence="3 4">CV58</strain>
    </source>
</reference>
<dbReference type="CDD" id="cd03443">
    <property type="entry name" value="PaaI_thioesterase"/>
    <property type="match status" value="1"/>
</dbReference>
<evidence type="ECO:0000313" key="4">
    <source>
        <dbReference type="Proteomes" id="UP000072660"/>
    </source>
</evidence>
<evidence type="ECO:0000259" key="2">
    <source>
        <dbReference type="Pfam" id="PF03061"/>
    </source>
</evidence>
<dbReference type="Proteomes" id="UP000072660">
    <property type="component" value="Unassembled WGS sequence"/>
</dbReference>